<gene>
    <name evidence="5 8" type="primary">lipB</name>
    <name evidence="8" type="ORF">D3230_02390</name>
</gene>
<comment type="pathway">
    <text evidence="1 5 6">Protein modification; protein lipoylation via endogenous pathway; protein N(6)-(lipoyl)lysine from octanoyl-[acyl-carrier-protein]: step 1/2.</text>
</comment>
<feature type="binding site" evidence="5">
    <location>
        <begin position="180"/>
        <end position="182"/>
    </location>
    <ligand>
        <name>substrate</name>
    </ligand>
</feature>
<dbReference type="InterPro" id="IPR004143">
    <property type="entry name" value="BPL_LPL_catalytic"/>
</dbReference>
<keyword evidence="9" id="KW-1185">Reference proteome</keyword>
<dbReference type="CDD" id="cd16444">
    <property type="entry name" value="LipB"/>
    <property type="match status" value="1"/>
</dbReference>
<accession>A0ABS1SCP9</accession>
<dbReference type="PANTHER" id="PTHR10993">
    <property type="entry name" value="OCTANOYLTRANSFERASE"/>
    <property type="match status" value="1"/>
</dbReference>
<comment type="caution">
    <text evidence="5">Lacks conserved residue(s) required for the propagation of feature annotation.</text>
</comment>
<feature type="binding site" evidence="5">
    <location>
        <begin position="96"/>
        <end position="103"/>
    </location>
    <ligand>
        <name>substrate</name>
    </ligand>
</feature>
<dbReference type="PIRSF" id="PIRSF016262">
    <property type="entry name" value="LPLase"/>
    <property type="match status" value="1"/>
</dbReference>
<comment type="function">
    <text evidence="4 5 6">Catalyzes the transfer of endogenously produced octanoic acid from octanoyl-acyl-carrier-protein onto the lipoyl domains of lipoate-dependent enzymes. Lipoyl-ACP can also act as a substrate although octanoyl-ACP is likely to be the physiological substrate.</text>
</comment>
<evidence type="ECO:0000259" key="7">
    <source>
        <dbReference type="PROSITE" id="PS51733"/>
    </source>
</evidence>
<evidence type="ECO:0000313" key="9">
    <source>
        <dbReference type="Proteomes" id="UP001645859"/>
    </source>
</evidence>
<evidence type="ECO:0000256" key="6">
    <source>
        <dbReference type="PIRNR" id="PIRNR016262"/>
    </source>
</evidence>
<keyword evidence="5" id="KW-0963">Cytoplasm</keyword>
<reference evidence="8 9" key="1">
    <citation type="submission" date="2018-09" db="EMBL/GenBank/DDBJ databases">
        <title>Comparative genomics of Leucobacter spp.</title>
        <authorList>
            <person name="Reis A.C."/>
            <person name="Kolvenbach B.A."/>
            <person name="Corvini P.F.X."/>
            <person name="Nunes O.C."/>
        </authorList>
    </citation>
    <scope>NUCLEOTIDE SEQUENCE [LARGE SCALE GENOMIC DNA]</scope>
    <source>
        <strain evidence="8 9">TAN 31504</strain>
    </source>
</reference>
<evidence type="ECO:0000256" key="4">
    <source>
        <dbReference type="ARBA" id="ARBA00024732"/>
    </source>
</evidence>
<sequence>MLPQTEPRSAPPAAPVPAAATPVPAPPRFVTAGLAPHLVPYTAGLALQERAADRVQRGVDRGTVYLLEHPPVYTAGRRSDPAEYPQDGTEVVAVDRGGKVTWHGPGQLVAYPVVRLAQGRGVVDFVRALERMLIAVIAEHGVQGVQVAGRSGVWTHADHGPLAKIAQIGLHASAGIITHGLALNCSNELDAFDTFVPCGITDAGVTSLSALAGRTISPADVVQGLERHLAATLAEFAA</sequence>
<evidence type="ECO:0000256" key="2">
    <source>
        <dbReference type="ARBA" id="ARBA00022679"/>
    </source>
</evidence>
<keyword evidence="2 5" id="KW-0808">Transferase</keyword>
<dbReference type="NCBIfam" id="TIGR00214">
    <property type="entry name" value="lipB"/>
    <property type="match status" value="1"/>
</dbReference>
<dbReference type="PANTHER" id="PTHR10993:SF7">
    <property type="entry name" value="LIPOYLTRANSFERASE 2, MITOCHONDRIAL-RELATED"/>
    <property type="match status" value="1"/>
</dbReference>
<dbReference type="GO" id="GO:0016740">
    <property type="term" value="F:transferase activity"/>
    <property type="evidence" value="ECO:0007669"/>
    <property type="project" value="UniProtKB-KW"/>
</dbReference>
<evidence type="ECO:0000313" key="8">
    <source>
        <dbReference type="EMBL" id="MBL3678156.1"/>
    </source>
</evidence>
<dbReference type="NCBIfam" id="NF010925">
    <property type="entry name" value="PRK14345.1"/>
    <property type="match status" value="1"/>
</dbReference>
<feature type="domain" description="BPL/LPL catalytic" evidence="7">
    <location>
        <begin position="58"/>
        <end position="237"/>
    </location>
</feature>
<protein>
    <recommendedName>
        <fullName evidence="5 6">Octanoyltransferase</fullName>
        <ecNumber evidence="5 6">2.3.1.181</ecNumber>
    </recommendedName>
    <alternativeName>
        <fullName evidence="5">Lipoate-protein ligase B</fullName>
    </alternativeName>
    <alternativeName>
        <fullName evidence="5">Lipoyl/octanoyl transferase</fullName>
    </alternativeName>
    <alternativeName>
        <fullName evidence="5">Octanoyl-[acyl-carrier-protein]-protein N-octanoyltransferase</fullName>
    </alternativeName>
</protein>
<dbReference type="Gene3D" id="3.30.930.10">
    <property type="entry name" value="Bira Bifunctional Protein, Domain 2"/>
    <property type="match status" value="1"/>
</dbReference>
<comment type="miscellaneous">
    <text evidence="5">In the reaction, the free carboxyl group of octanoic acid is attached via an amide linkage to the epsilon-amino group of a specific lysine residue of lipoyl domains of lipoate-dependent enzymes.</text>
</comment>
<dbReference type="InterPro" id="IPR045864">
    <property type="entry name" value="aa-tRNA-synth_II/BPL/LPL"/>
</dbReference>
<proteinExistence type="inferred from homology"/>
<dbReference type="PROSITE" id="PS01313">
    <property type="entry name" value="LIPB"/>
    <property type="match status" value="1"/>
</dbReference>
<dbReference type="PROSITE" id="PS51733">
    <property type="entry name" value="BPL_LPL_CATALYTIC"/>
    <property type="match status" value="1"/>
</dbReference>
<evidence type="ECO:0000256" key="5">
    <source>
        <dbReference type="HAMAP-Rule" id="MF_00013"/>
    </source>
</evidence>
<dbReference type="SUPFAM" id="SSF55681">
    <property type="entry name" value="Class II aaRS and biotin synthetases"/>
    <property type="match status" value="1"/>
</dbReference>
<dbReference type="RefSeq" id="WP_202343385.1">
    <property type="nucleotide sequence ID" value="NZ_BAAAPI010000001.1"/>
</dbReference>
<comment type="subcellular location">
    <subcellularLocation>
        <location evidence="5">Cytoplasm</location>
    </subcellularLocation>
</comment>
<dbReference type="InterPro" id="IPR020605">
    <property type="entry name" value="Octanoyltransferase_CS"/>
</dbReference>
<comment type="catalytic activity">
    <reaction evidence="5 6">
        <text>octanoyl-[ACP] + L-lysyl-[protein] = N(6)-octanoyl-L-lysyl-[protein] + holo-[ACP] + H(+)</text>
        <dbReference type="Rhea" id="RHEA:17665"/>
        <dbReference type="Rhea" id="RHEA-COMP:9636"/>
        <dbReference type="Rhea" id="RHEA-COMP:9685"/>
        <dbReference type="Rhea" id="RHEA-COMP:9752"/>
        <dbReference type="Rhea" id="RHEA-COMP:9928"/>
        <dbReference type="ChEBI" id="CHEBI:15378"/>
        <dbReference type="ChEBI" id="CHEBI:29969"/>
        <dbReference type="ChEBI" id="CHEBI:64479"/>
        <dbReference type="ChEBI" id="CHEBI:78463"/>
        <dbReference type="ChEBI" id="CHEBI:78809"/>
        <dbReference type="EC" id="2.3.1.181"/>
    </reaction>
</comment>
<name>A0ABS1SCP9_9MICO</name>
<feature type="active site" description="Acyl-thioester intermediate" evidence="5">
    <location>
        <position position="198"/>
    </location>
</feature>
<organism evidence="8 9">
    <name type="scientific">Leucobacter chromiireducens subsp. solipictus</name>
    <dbReference type="NCBI Taxonomy" id="398235"/>
    <lineage>
        <taxon>Bacteria</taxon>
        <taxon>Bacillati</taxon>
        <taxon>Actinomycetota</taxon>
        <taxon>Actinomycetes</taxon>
        <taxon>Micrococcales</taxon>
        <taxon>Microbacteriaceae</taxon>
        <taxon>Leucobacter</taxon>
    </lineage>
</organism>
<dbReference type="HAMAP" id="MF_00013">
    <property type="entry name" value="LipB"/>
    <property type="match status" value="1"/>
</dbReference>
<dbReference type="EMBL" id="QYAC01000001">
    <property type="protein sequence ID" value="MBL3678156.1"/>
    <property type="molecule type" value="Genomic_DNA"/>
</dbReference>
<feature type="site" description="Lowers pKa of active site Cys" evidence="5">
    <location>
        <position position="164"/>
    </location>
</feature>
<evidence type="ECO:0000256" key="3">
    <source>
        <dbReference type="ARBA" id="ARBA00023315"/>
    </source>
</evidence>
<comment type="caution">
    <text evidence="8">The sequence shown here is derived from an EMBL/GenBank/DDBJ whole genome shotgun (WGS) entry which is preliminary data.</text>
</comment>
<keyword evidence="3 5" id="KW-0012">Acyltransferase</keyword>
<dbReference type="InterPro" id="IPR000544">
    <property type="entry name" value="Octanoyltransferase"/>
</dbReference>
<dbReference type="EC" id="2.3.1.181" evidence="5 6"/>
<evidence type="ECO:0000256" key="1">
    <source>
        <dbReference type="ARBA" id="ARBA00004821"/>
    </source>
</evidence>
<dbReference type="Pfam" id="PF21948">
    <property type="entry name" value="LplA-B_cat"/>
    <property type="match status" value="1"/>
</dbReference>
<dbReference type="Proteomes" id="UP001645859">
    <property type="component" value="Unassembled WGS sequence"/>
</dbReference>
<comment type="similarity">
    <text evidence="5 6">Belongs to the LipB family.</text>
</comment>